<keyword evidence="2" id="KW-1003">Cell membrane</keyword>
<protein>
    <recommendedName>
        <fullName evidence="3">Protein kinase domain-containing protein</fullName>
    </recommendedName>
</protein>
<organism evidence="4 5">
    <name type="scientific">Rosa chinensis</name>
    <name type="common">China rose</name>
    <dbReference type="NCBI Taxonomy" id="74649"/>
    <lineage>
        <taxon>Eukaryota</taxon>
        <taxon>Viridiplantae</taxon>
        <taxon>Streptophyta</taxon>
        <taxon>Embryophyta</taxon>
        <taxon>Tracheophyta</taxon>
        <taxon>Spermatophyta</taxon>
        <taxon>Magnoliopsida</taxon>
        <taxon>eudicotyledons</taxon>
        <taxon>Gunneridae</taxon>
        <taxon>Pentapetalae</taxon>
        <taxon>rosids</taxon>
        <taxon>fabids</taxon>
        <taxon>Rosales</taxon>
        <taxon>Rosaceae</taxon>
        <taxon>Rosoideae</taxon>
        <taxon>Rosoideae incertae sedis</taxon>
        <taxon>Rosa</taxon>
    </lineage>
</organism>
<dbReference type="AlphaFoldDB" id="A0A2P6SKW6"/>
<dbReference type="GO" id="GO:0005524">
    <property type="term" value="F:ATP binding"/>
    <property type="evidence" value="ECO:0007669"/>
    <property type="project" value="InterPro"/>
</dbReference>
<evidence type="ECO:0000259" key="3">
    <source>
        <dbReference type="PROSITE" id="PS50011"/>
    </source>
</evidence>
<dbReference type="GO" id="GO:0005886">
    <property type="term" value="C:plasma membrane"/>
    <property type="evidence" value="ECO:0007669"/>
    <property type="project" value="UniProtKB-SubCell"/>
</dbReference>
<dbReference type="GO" id="GO:0004672">
    <property type="term" value="F:protein kinase activity"/>
    <property type="evidence" value="ECO:0007669"/>
    <property type="project" value="InterPro"/>
</dbReference>
<dbReference type="Pfam" id="PF07714">
    <property type="entry name" value="PK_Tyr_Ser-Thr"/>
    <property type="match status" value="1"/>
</dbReference>
<dbReference type="InterPro" id="IPR000719">
    <property type="entry name" value="Prot_kinase_dom"/>
</dbReference>
<keyword evidence="5" id="KW-1185">Reference proteome</keyword>
<dbReference type="Gramene" id="PRQ59303">
    <property type="protein sequence ID" value="PRQ59303"/>
    <property type="gene ID" value="RchiOBHm_Chr1g0368701"/>
</dbReference>
<dbReference type="InterPro" id="IPR050823">
    <property type="entry name" value="Plant_Ser_Thr_Prot_Kinase"/>
</dbReference>
<dbReference type="PANTHER" id="PTHR45621">
    <property type="entry name" value="OS01G0588500 PROTEIN-RELATED"/>
    <property type="match status" value="1"/>
</dbReference>
<sequence length="324" mass="37348">MPSRKERFRLQDHQDLLVTEFNRLGQLIHPNLVKMIGYCLEDNNGLLVYEFMPRGSLGVHLHSRDPQSQPLSWNLRMKIALSAAKGLAFLHGDKAKMIYGDFKPSNILLDSNYEAKIYGYGLVEDDELEGYRRLRGHDTECSLDSSYAAPEYLTDTHRGEYEYRFESSDDDEMDDFVRLSPKSDVYSFGIVLLEMISGRQPLDNTKPMKERKLVQWAKPYLTRRRKILKIIDDRIEGQYSKGGAIRAAKLVAQCLSLDPKGRPNMNDVVKALEQLQESSGMAGFGICEDEPSCRNQSRKYQSERQCNNCFLFQAICFRQPCIRY</sequence>
<proteinExistence type="predicted"/>
<evidence type="ECO:0000256" key="1">
    <source>
        <dbReference type="ARBA" id="ARBA00004236"/>
    </source>
</evidence>
<dbReference type="Gene3D" id="3.30.200.20">
    <property type="entry name" value="Phosphorylase Kinase, domain 1"/>
    <property type="match status" value="1"/>
</dbReference>
<name>A0A2P6SKW6_ROSCH</name>
<dbReference type="InterPro" id="IPR008271">
    <property type="entry name" value="Ser/Thr_kinase_AS"/>
</dbReference>
<comment type="caution">
    <text evidence="4">The sequence shown here is derived from an EMBL/GenBank/DDBJ whole genome shotgun (WGS) entry which is preliminary data.</text>
</comment>
<dbReference type="Proteomes" id="UP000238479">
    <property type="component" value="Chromosome 1"/>
</dbReference>
<evidence type="ECO:0000256" key="2">
    <source>
        <dbReference type="ARBA" id="ARBA00022475"/>
    </source>
</evidence>
<dbReference type="InterPro" id="IPR001245">
    <property type="entry name" value="Ser-Thr/Tyr_kinase_cat_dom"/>
</dbReference>
<keyword evidence="4" id="KW-0808">Transferase</keyword>
<dbReference type="PIRSF" id="PIRSF000654">
    <property type="entry name" value="Integrin-linked_kinase"/>
    <property type="match status" value="1"/>
</dbReference>
<dbReference type="SUPFAM" id="SSF56112">
    <property type="entry name" value="Protein kinase-like (PK-like)"/>
    <property type="match status" value="1"/>
</dbReference>
<evidence type="ECO:0000313" key="4">
    <source>
        <dbReference type="EMBL" id="PRQ59303.1"/>
    </source>
</evidence>
<accession>A0A2P6SKW6</accession>
<comment type="subcellular location">
    <subcellularLocation>
        <location evidence="1">Cell membrane</location>
    </subcellularLocation>
</comment>
<gene>
    <name evidence="4" type="ORF">RchiOBHm_Chr1g0368701</name>
</gene>
<dbReference type="Gene3D" id="1.10.510.10">
    <property type="entry name" value="Transferase(Phosphotransferase) domain 1"/>
    <property type="match status" value="1"/>
</dbReference>
<feature type="domain" description="Protein kinase" evidence="3">
    <location>
        <begin position="1"/>
        <end position="275"/>
    </location>
</feature>
<dbReference type="InterPro" id="IPR011009">
    <property type="entry name" value="Kinase-like_dom_sf"/>
</dbReference>
<keyword evidence="2" id="KW-0472">Membrane</keyword>
<dbReference type="PROSITE" id="PS00108">
    <property type="entry name" value="PROTEIN_KINASE_ST"/>
    <property type="match status" value="1"/>
</dbReference>
<reference evidence="4 5" key="1">
    <citation type="journal article" date="2018" name="Nat. Genet.">
        <title>The Rosa genome provides new insights in the design of modern roses.</title>
        <authorList>
            <person name="Bendahmane M."/>
        </authorList>
    </citation>
    <scope>NUCLEOTIDE SEQUENCE [LARGE SCALE GENOMIC DNA]</scope>
    <source>
        <strain evidence="5">cv. Old Blush</strain>
    </source>
</reference>
<dbReference type="EMBL" id="PDCK01000039">
    <property type="protein sequence ID" value="PRQ59303.1"/>
    <property type="molecule type" value="Genomic_DNA"/>
</dbReference>
<evidence type="ECO:0000313" key="5">
    <source>
        <dbReference type="Proteomes" id="UP000238479"/>
    </source>
</evidence>
<dbReference type="PROSITE" id="PS50011">
    <property type="entry name" value="PROTEIN_KINASE_DOM"/>
    <property type="match status" value="1"/>
</dbReference>